<dbReference type="EMBL" id="QKKF02019844">
    <property type="protein sequence ID" value="RZF39474.1"/>
    <property type="molecule type" value="Genomic_DNA"/>
</dbReference>
<sequence length="287" mass="33319">MTTVVDHRTKYACAKCGIRTYKDKSSLLRHLTYECGVEPQFSCAYCPHRGDFFPTIPEGIGDSRRFECSRCGKRYTWNSGLVQHLRYECGIDPKFPCPYCPYRSRRNSDLKVHIGKKHLMSTLNTLVDQSAALANRFGCAQCGKTYKNKCTLVRHLNECGLEPTLACSYCSYRCHRKFNLTTHINLMHSELRKQKLPIMVLPARDFSTTLGSEVQILDFEKYACNICGKVYKDKKNLQRHMRFECGGLEPRFRCPEPGCSHRTHRKHDLKLHIACRHNWLLKIWDSL</sequence>
<dbReference type="Pfam" id="PF00096">
    <property type="entry name" value="zf-C2H2"/>
    <property type="match status" value="3"/>
</dbReference>
<dbReference type="GO" id="GO:0000977">
    <property type="term" value="F:RNA polymerase II transcription regulatory region sequence-specific DNA binding"/>
    <property type="evidence" value="ECO:0007669"/>
    <property type="project" value="TreeGrafter"/>
</dbReference>
<evidence type="ECO:0000256" key="3">
    <source>
        <dbReference type="ARBA" id="ARBA00022771"/>
    </source>
</evidence>
<keyword evidence="1" id="KW-0479">Metal-binding</keyword>
<keyword evidence="3 5" id="KW-0863">Zinc-finger</keyword>
<dbReference type="InterPro" id="IPR013087">
    <property type="entry name" value="Znf_C2H2_type"/>
</dbReference>
<keyword evidence="2" id="KW-0677">Repeat</keyword>
<dbReference type="STRING" id="195883.A0A482X0Y1"/>
<reference evidence="7 8" key="1">
    <citation type="journal article" date="2017" name="Gigascience">
        <title>Genome sequence of the small brown planthopper, Laodelphax striatellus.</title>
        <authorList>
            <person name="Zhu J."/>
            <person name="Jiang F."/>
            <person name="Wang X."/>
            <person name="Yang P."/>
            <person name="Bao Y."/>
            <person name="Zhao W."/>
            <person name="Wang W."/>
            <person name="Lu H."/>
            <person name="Wang Q."/>
            <person name="Cui N."/>
            <person name="Li J."/>
            <person name="Chen X."/>
            <person name="Luo L."/>
            <person name="Yu J."/>
            <person name="Kang L."/>
            <person name="Cui F."/>
        </authorList>
    </citation>
    <scope>NUCLEOTIDE SEQUENCE [LARGE SCALE GENOMIC DNA]</scope>
    <source>
        <strain evidence="7">Lst14</strain>
    </source>
</reference>
<evidence type="ECO:0000256" key="5">
    <source>
        <dbReference type="PROSITE-ProRule" id="PRU00042"/>
    </source>
</evidence>
<evidence type="ECO:0000313" key="8">
    <source>
        <dbReference type="Proteomes" id="UP000291343"/>
    </source>
</evidence>
<dbReference type="InterPro" id="IPR036236">
    <property type="entry name" value="Znf_C2H2_sf"/>
</dbReference>
<evidence type="ECO:0000256" key="1">
    <source>
        <dbReference type="ARBA" id="ARBA00022723"/>
    </source>
</evidence>
<dbReference type="GO" id="GO:0005634">
    <property type="term" value="C:nucleus"/>
    <property type="evidence" value="ECO:0007669"/>
    <property type="project" value="TreeGrafter"/>
</dbReference>
<dbReference type="Proteomes" id="UP000291343">
    <property type="component" value="Unassembled WGS sequence"/>
</dbReference>
<dbReference type="Gene3D" id="3.30.160.60">
    <property type="entry name" value="Classic Zinc Finger"/>
    <property type="match status" value="3"/>
</dbReference>
<dbReference type="PROSITE" id="PS00028">
    <property type="entry name" value="ZINC_FINGER_C2H2_1"/>
    <property type="match status" value="1"/>
</dbReference>
<dbReference type="SUPFAM" id="SSF57667">
    <property type="entry name" value="beta-beta-alpha zinc fingers"/>
    <property type="match status" value="3"/>
</dbReference>
<dbReference type="PROSITE" id="PS50157">
    <property type="entry name" value="ZINC_FINGER_C2H2_2"/>
    <property type="match status" value="3"/>
</dbReference>
<name>A0A482X0Y1_LAOST</name>
<dbReference type="GO" id="GO:0000981">
    <property type="term" value="F:DNA-binding transcription factor activity, RNA polymerase II-specific"/>
    <property type="evidence" value="ECO:0007669"/>
    <property type="project" value="TreeGrafter"/>
</dbReference>
<evidence type="ECO:0000259" key="6">
    <source>
        <dbReference type="PROSITE" id="PS50157"/>
    </source>
</evidence>
<dbReference type="FunFam" id="3.30.160.60:FF:000100">
    <property type="entry name" value="Zinc finger 45-like"/>
    <property type="match status" value="1"/>
</dbReference>
<feature type="domain" description="C2H2-type" evidence="6">
    <location>
        <begin position="137"/>
        <end position="155"/>
    </location>
</feature>
<organism evidence="7 8">
    <name type="scientific">Laodelphax striatellus</name>
    <name type="common">Small brown planthopper</name>
    <name type="synonym">Delphax striatella</name>
    <dbReference type="NCBI Taxonomy" id="195883"/>
    <lineage>
        <taxon>Eukaryota</taxon>
        <taxon>Metazoa</taxon>
        <taxon>Ecdysozoa</taxon>
        <taxon>Arthropoda</taxon>
        <taxon>Hexapoda</taxon>
        <taxon>Insecta</taxon>
        <taxon>Pterygota</taxon>
        <taxon>Neoptera</taxon>
        <taxon>Paraneoptera</taxon>
        <taxon>Hemiptera</taxon>
        <taxon>Auchenorrhyncha</taxon>
        <taxon>Fulgoroidea</taxon>
        <taxon>Delphacidae</taxon>
        <taxon>Criomorphinae</taxon>
        <taxon>Laodelphax</taxon>
    </lineage>
</organism>
<dbReference type="AlphaFoldDB" id="A0A482X0Y1"/>
<protein>
    <recommendedName>
        <fullName evidence="6">C2H2-type domain-containing protein</fullName>
    </recommendedName>
</protein>
<dbReference type="PANTHER" id="PTHR24409:SF434">
    <property type="entry name" value="FI01124P-RELATED"/>
    <property type="match status" value="1"/>
</dbReference>
<dbReference type="OrthoDB" id="10004641at2759"/>
<keyword evidence="4" id="KW-0862">Zinc</keyword>
<evidence type="ECO:0000256" key="4">
    <source>
        <dbReference type="ARBA" id="ARBA00022833"/>
    </source>
</evidence>
<dbReference type="GO" id="GO:0008270">
    <property type="term" value="F:zinc ion binding"/>
    <property type="evidence" value="ECO:0007669"/>
    <property type="project" value="UniProtKB-KW"/>
</dbReference>
<keyword evidence="8" id="KW-1185">Reference proteome</keyword>
<dbReference type="PANTHER" id="PTHR24409">
    <property type="entry name" value="ZINC FINGER PROTEIN 142"/>
    <property type="match status" value="1"/>
</dbReference>
<evidence type="ECO:0000256" key="2">
    <source>
        <dbReference type="ARBA" id="ARBA00022737"/>
    </source>
</evidence>
<comment type="caution">
    <text evidence="7">The sequence shown here is derived from an EMBL/GenBank/DDBJ whole genome shotgun (WGS) entry which is preliminary data.</text>
</comment>
<dbReference type="SMART" id="SM00355">
    <property type="entry name" value="ZnF_C2H2"/>
    <property type="match status" value="7"/>
</dbReference>
<proteinExistence type="predicted"/>
<feature type="domain" description="C2H2-type" evidence="6">
    <location>
        <begin position="222"/>
        <end position="250"/>
    </location>
</feature>
<feature type="domain" description="C2H2-type" evidence="6">
    <location>
        <begin position="66"/>
        <end position="93"/>
    </location>
</feature>
<gene>
    <name evidence="7" type="ORF">LSTR_LSTR000995</name>
</gene>
<evidence type="ECO:0000313" key="7">
    <source>
        <dbReference type="EMBL" id="RZF39474.1"/>
    </source>
</evidence>
<dbReference type="InParanoid" id="A0A482X0Y1"/>
<accession>A0A482X0Y1</accession>